<dbReference type="EMBL" id="JANEYF010005282">
    <property type="protein sequence ID" value="KAJ8928733.1"/>
    <property type="molecule type" value="Genomic_DNA"/>
</dbReference>
<feature type="domain" description="DUF5641" evidence="1">
    <location>
        <begin position="9"/>
        <end position="77"/>
    </location>
</feature>
<dbReference type="InterPro" id="IPR040676">
    <property type="entry name" value="DUF5641"/>
</dbReference>
<organism evidence="2 3">
    <name type="scientific">Rhamnusium bicolor</name>
    <dbReference type="NCBI Taxonomy" id="1586634"/>
    <lineage>
        <taxon>Eukaryota</taxon>
        <taxon>Metazoa</taxon>
        <taxon>Ecdysozoa</taxon>
        <taxon>Arthropoda</taxon>
        <taxon>Hexapoda</taxon>
        <taxon>Insecta</taxon>
        <taxon>Pterygota</taxon>
        <taxon>Neoptera</taxon>
        <taxon>Endopterygota</taxon>
        <taxon>Coleoptera</taxon>
        <taxon>Polyphaga</taxon>
        <taxon>Cucujiformia</taxon>
        <taxon>Chrysomeloidea</taxon>
        <taxon>Cerambycidae</taxon>
        <taxon>Lepturinae</taxon>
        <taxon>Rhagiini</taxon>
        <taxon>Rhamnusium</taxon>
    </lineage>
</organism>
<name>A0AAV8WQE3_9CUCU</name>
<evidence type="ECO:0000313" key="2">
    <source>
        <dbReference type="EMBL" id="KAJ8928733.1"/>
    </source>
</evidence>
<reference evidence="2" key="1">
    <citation type="journal article" date="2023" name="Insect Mol. Biol.">
        <title>Genome sequencing provides insights into the evolution of gene families encoding plant cell wall-degrading enzymes in longhorned beetles.</title>
        <authorList>
            <person name="Shin N.R."/>
            <person name="Okamura Y."/>
            <person name="Kirsch R."/>
            <person name="Pauchet Y."/>
        </authorList>
    </citation>
    <scope>NUCLEOTIDE SEQUENCE</scope>
    <source>
        <strain evidence="2">RBIC_L_NR</strain>
    </source>
</reference>
<evidence type="ECO:0000259" key="1">
    <source>
        <dbReference type="Pfam" id="PF18701"/>
    </source>
</evidence>
<keyword evidence="3" id="KW-1185">Reference proteome</keyword>
<protein>
    <recommendedName>
        <fullName evidence="1">DUF5641 domain-containing protein</fullName>
    </recommendedName>
</protein>
<comment type="caution">
    <text evidence="2">The sequence shown here is derived from an EMBL/GenBank/DDBJ whole genome shotgun (WGS) entry which is preliminary data.</text>
</comment>
<dbReference type="AlphaFoldDB" id="A0AAV8WQE3"/>
<proteinExistence type="predicted"/>
<sequence>MDKLGKSWQLHQISKKHYKTECVKKCDVVLIANDNSKRLWPLAIVQDLLPGKDEVRRVRLKTAGGTMLRPIIQRLCLIETTPWESKNIFKIDVDVKTKEKTETDPRGESKETLTEPIRQVKLARKGRKINTPEKYFPENAILDSNESLVFEDVGVPLLTDENQLNESLKTILFNVTEAEKEHNVLNIEEEACIIMDNETLNCDNNAHNRVEEGRVHLEQNKDDNAYSNLIQEVSLSMEVLQEEGPSTEKYKKLFILAENTTANRQKRQ</sequence>
<dbReference type="Proteomes" id="UP001162156">
    <property type="component" value="Unassembled WGS sequence"/>
</dbReference>
<accession>A0AAV8WQE3</accession>
<evidence type="ECO:0000313" key="3">
    <source>
        <dbReference type="Proteomes" id="UP001162156"/>
    </source>
</evidence>
<gene>
    <name evidence="2" type="ORF">NQ314_018668</name>
</gene>
<dbReference type="Pfam" id="PF18701">
    <property type="entry name" value="DUF5641"/>
    <property type="match status" value="1"/>
</dbReference>